<keyword evidence="4" id="KW-0732">Signal</keyword>
<comment type="caution">
    <text evidence="6">The sequence shown here is derived from an EMBL/GenBank/DDBJ whole genome shotgun (WGS) entry which is preliminary data.</text>
</comment>
<feature type="region of interest" description="Disordered" evidence="3">
    <location>
        <begin position="45"/>
        <end position="64"/>
    </location>
</feature>
<protein>
    <submittedName>
        <fullName evidence="6">Nitroreductase family deazaflavin-dependent oxidoreductase</fullName>
    </submittedName>
</protein>
<dbReference type="SUPFAM" id="SSF50475">
    <property type="entry name" value="FMN-binding split barrel"/>
    <property type="match status" value="1"/>
</dbReference>
<dbReference type="Proteomes" id="UP000481583">
    <property type="component" value="Unassembled WGS sequence"/>
</dbReference>
<dbReference type="PANTHER" id="PTHR39428:SF1">
    <property type="entry name" value="F420H(2)-DEPENDENT QUINONE REDUCTASE RV1261C"/>
    <property type="match status" value="1"/>
</dbReference>
<proteinExistence type="inferred from homology"/>
<feature type="domain" description="Hemerythrin-like" evidence="5">
    <location>
        <begin position="158"/>
        <end position="290"/>
    </location>
</feature>
<comment type="similarity">
    <text evidence="1">Belongs to the F420H(2)-dependent quinone reductase family.</text>
</comment>
<dbReference type="CDD" id="cd12108">
    <property type="entry name" value="Hr-like"/>
    <property type="match status" value="1"/>
</dbReference>
<dbReference type="Gene3D" id="2.30.110.10">
    <property type="entry name" value="Electron Transport, Fmn-binding Protein, Chain A"/>
    <property type="match status" value="1"/>
</dbReference>
<accession>A0A6G4U1U6</accession>
<dbReference type="InterPro" id="IPR012312">
    <property type="entry name" value="Hemerythrin-like"/>
</dbReference>
<dbReference type="AlphaFoldDB" id="A0A6G4U1U6"/>
<comment type="catalytic activity">
    <reaction evidence="2">
        <text>oxidized coenzyme F420-(gamma-L-Glu)(n) + a quinol + H(+) = reduced coenzyme F420-(gamma-L-Glu)(n) + a quinone</text>
        <dbReference type="Rhea" id="RHEA:39663"/>
        <dbReference type="Rhea" id="RHEA-COMP:12939"/>
        <dbReference type="Rhea" id="RHEA-COMP:14378"/>
        <dbReference type="ChEBI" id="CHEBI:15378"/>
        <dbReference type="ChEBI" id="CHEBI:24646"/>
        <dbReference type="ChEBI" id="CHEBI:132124"/>
        <dbReference type="ChEBI" id="CHEBI:133980"/>
        <dbReference type="ChEBI" id="CHEBI:139511"/>
    </reaction>
</comment>
<evidence type="ECO:0000256" key="3">
    <source>
        <dbReference type="SAM" id="MobiDB-lite"/>
    </source>
</evidence>
<dbReference type="GO" id="GO:0005886">
    <property type="term" value="C:plasma membrane"/>
    <property type="evidence" value="ECO:0007669"/>
    <property type="project" value="TreeGrafter"/>
</dbReference>
<evidence type="ECO:0000259" key="5">
    <source>
        <dbReference type="Pfam" id="PF01814"/>
    </source>
</evidence>
<organism evidence="6 7">
    <name type="scientific">Streptomyces coryli</name>
    <dbReference type="NCBI Taxonomy" id="1128680"/>
    <lineage>
        <taxon>Bacteria</taxon>
        <taxon>Bacillati</taxon>
        <taxon>Actinomycetota</taxon>
        <taxon>Actinomycetes</taxon>
        <taxon>Kitasatosporales</taxon>
        <taxon>Streptomycetaceae</taxon>
        <taxon>Streptomyces</taxon>
    </lineage>
</organism>
<feature type="signal peptide" evidence="4">
    <location>
        <begin position="1"/>
        <end position="17"/>
    </location>
</feature>
<name>A0A6G4U1U6_9ACTN</name>
<dbReference type="Gene3D" id="1.20.120.520">
    <property type="entry name" value="nmb1532 protein domain like"/>
    <property type="match status" value="1"/>
</dbReference>
<dbReference type="EMBL" id="JAAKZV010000084">
    <property type="protein sequence ID" value="NGN66124.1"/>
    <property type="molecule type" value="Genomic_DNA"/>
</dbReference>
<evidence type="ECO:0000256" key="2">
    <source>
        <dbReference type="ARBA" id="ARBA00049106"/>
    </source>
</evidence>
<keyword evidence="7" id="KW-1185">Reference proteome</keyword>
<dbReference type="GO" id="GO:0016491">
    <property type="term" value="F:oxidoreductase activity"/>
    <property type="evidence" value="ECO:0007669"/>
    <property type="project" value="InterPro"/>
</dbReference>
<dbReference type="PANTHER" id="PTHR39428">
    <property type="entry name" value="F420H(2)-DEPENDENT QUINONE REDUCTASE RV1261C"/>
    <property type="match status" value="1"/>
</dbReference>
<dbReference type="InterPro" id="IPR004378">
    <property type="entry name" value="F420H2_quin_Rdtase"/>
</dbReference>
<evidence type="ECO:0000256" key="1">
    <source>
        <dbReference type="ARBA" id="ARBA00008710"/>
    </source>
</evidence>
<dbReference type="InterPro" id="IPR012349">
    <property type="entry name" value="Split_barrel_FMN-bd"/>
</dbReference>
<dbReference type="NCBIfam" id="TIGR00026">
    <property type="entry name" value="hi_GC_TIGR00026"/>
    <property type="match status" value="1"/>
</dbReference>
<reference evidence="6 7" key="1">
    <citation type="submission" date="2020-02" db="EMBL/GenBank/DDBJ databases">
        <title>Whole-genome analyses of novel actinobacteria.</title>
        <authorList>
            <person name="Sahin N."/>
        </authorList>
    </citation>
    <scope>NUCLEOTIDE SEQUENCE [LARGE SCALE GENOMIC DNA]</scope>
    <source>
        <strain evidence="6 7">A7024</strain>
    </source>
</reference>
<dbReference type="GO" id="GO:0070967">
    <property type="term" value="F:coenzyme F420 binding"/>
    <property type="evidence" value="ECO:0007669"/>
    <property type="project" value="TreeGrafter"/>
</dbReference>
<sequence>MIISLFTALAQVCPAAAFTCLHAVLPSRRSHLPFPLPELLLTTTGARSGRPHTTPLGYVRDERGRPLVTGSAGGAPHHPAWYHNLLAHPMTEVELGTETFPAVAVPAEGADRDRLFDLVVRAAPGFADDEEKAGRKLPVVALERVEAEGAPAEATNLADKLLQGHAWLRHQLGRVRAEADAYFAGDTGAGLGLQIRQHCLAFCEGLHFHHTGEEMAVFPALEKSHPGLTAALARLRAEHVTVERIRGELEALLGDMAGADRARFRAEVERMTSELDAHLAYEEEQLLPALAAIPWPPVAP</sequence>
<evidence type="ECO:0000313" key="7">
    <source>
        <dbReference type="Proteomes" id="UP000481583"/>
    </source>
</evidence>
<gene>
    <name evidence="6" type="ORF">G5C51_19780</name>
</gene>
<feature type="chain" id="PRO_5026106342" evidence="4">
    <location>
        <begin position="18"/>
        <end position="300"/>
    </location>
</feature>
<dbReference type="Pfam" id="PF04075">
    <property type="entry name" value="F420H2_quin_red"/>
    <property type="match status" value="1"/>
</dbReference>
<evidence type="ECO:0000313" key="6">
    <source>
        <dbReference type="EMBL" id="NGN66124.1"/>
    </source>
</evidence>
<dbReference type="Pfam" id="PF01814">
    <property type="entry name" value="Hemerythrin"/>
    <property type="match status" value="1"/>
</dbReference>
<evidence type="ECO:0000256" key="4">
    <source>
        <dbReference type="SAM" id="SignalP"/>
    </source>
</evidence>